<evidence type="ECO:0000256" key="9">
    <source>
        <dbReference type="ARBA" id="ARBA00023277"/>
    </source>
</evidence>
<proteinExistence type="inferred from homology"/>
<comment type="caution">
    <text evidence="15">The sequence shown here is derived from an EMBL/GenBank/DDBJ whole genome shotgun (WGS) entry which is preliminary data.</text>
</comment>
<dbReference type="GO" id="GO:0005829">
    <property type="term" value="C:cytosol"/>
    <property type="evidence" value="ECO:0007669"/>
    <property type="project" value="TreeGrafter"/>
</dbReference>
<accession>A0A9D2NWG9</accession>
<dbReference type="FunFam" id="3.40.225.10:FF:000001">
    <property type="entry name" value="L-ribulose-5-phosphate 4-epimerase UlaF"/>
    <property type="match status" value="1"/>
</dbReference>
<dbReference type="NCBIfam" id="NF006047">
    <property type="entry name" value="PRK08193.1"/>
    <property type="match status" value="1"/>
</dbReference>
<dbReference type="SMART" id="SM01007">
    <property type="entry name" value="Aldolase_II"/>
    <property type="match status" value="1"/>
</dbReference>
<keyword evidence="7" id="KW-0054">Arabinose catabolism</keyword>
<evidence type="ECO:0000259" key="14">
    <source>
        <dbReference type="SMART" id="SM01007"/>
    </source>
</evidence>
<reference evidence="15" key="1">
    <citation type="journal article" date="2021" name="PeerJ">
        <title>Extensive microbial diversity within the chicken gut microbiome revealed by metagenomics and culture.</title>
        <authorList>
            <person name="Gilroy R."/>
            <person name="Ravi A."/>
            <person name="Getino M."/>
            <person name="Pursley I."/>
            <person name="Horton D.L."/>
            <person name="Alikhan N.F."/>
            <person name="Baker D."/>
            <person name="Gharbi K."/>
            <person name="Hall N."/>
            <person name="Watson M."/>
            <person name="Adriaenssens E.M."/>
            <person name="Foster-Nyarko E."/>
            <person name="Jarju S."/>
            <person name="Secka A."/>
            <person name="Antonio M."/>
            <person name="Oren A."/>
            <person name="Chaudhuri R.R."/>
            <person name="La Ragione R."/>
            <person name="Hildebrand F."/>
            <person name="Pallen M.J."/>
        </authorList>
    </citation>
    <scope>NUCLEOTIDE SEQUENCE</scope>
    <source>
        <strain evidence="15">ChiGjej1B1-1692</strain>
    </source>
</reference>
<evidence type="ECO:0000256" key="5">
    <source>
        <dbReference type="ARBA" id="ARBA00022723"/>
    </source>
</evidence>
<reference evidence="15" key="2">
    <citation type="submission" date="2021-04" db="EMBL/GenBank/DDBJ databases">
        <authorList>
            <person name="Gilroy R."/>
        </authorList>
    </citation>
    <scope>NUCLEOTIDE SEQUENCE</scope>
    <source>
        <strain evidence="15">ChiGjej1B1-1692</strain>
    </source>
</reference>
<dbReference type="InterPro" id="IPR050197">
    <property type="entry name" value="Aldolase_class_II_sugar_metab"/>
</dbReference>
<evidence type="ECO:0000256" key="11">
    <source>
        <dbReference type="ARBA" id="ARBA00053542"/>
    </source>
</evidence>
<evidence type="ECO:0000256" key="8">
    <source>
        <dbReference type="ARBA" id="ARBA00023235"/>
    </source>
</evidence>
<name>A0A9D2NWG9_9FIRM</name>
<sequence length="234" mass="26126">MEQLKREVYEANMLLPEYGLVTFTWGNVSGISREQGRIVIKPSGVEYESLSPENMAVTDLDGRKMGSVWEPSSDTPTHAALYERFPEIGGIVHTHSPWATSWAQAGRDIPCYGTTHADYIFGEIPCVRGLTREEIEGEYEKNTGLVIAEELERRGLDPLSVPVVLCRNHGVFAWGRDAMEAVHNAAVAEEIAKMAARTERISPFAETAPEALVNRHYFRKHGDGAYYGQQSEQK</sequence>
<keyword evidence="5" id="KW-0479">Metal-binding</keyword>
<evidence type="ECO:0000256" key="3">
    <source>
        <dbReference type="ARBA" id="ARBA00010037"/>
    </source>
</evidence>
<dbReference type="Gene3D" id="3.40.225.10">
    <property type="entry name" value="Class II aldolase/adducin N-terminal domain"/>
    <property type="match status" value="1"/>
</dbReference>
<comment type="cofactor">
    <cofactor evidence="2">
        <name>Zn(2+)</name>
        <dbReference type="ChEBI" id="CHEBI:29105"/>
    </cofactor>
</comment>
<keyword evidence="6" id="KW-0862">Zinc</keyword>
<gene>
    <name evidence="15" type="ORF">H9757_09120</name>
</gene>
<keyword evidence="9" id="KW-0119">Carbohydrate metabolism</keyword>
<comment type="similarity">
    <text evidence="3">Belongs to the aldolase class II family. AraD/FucA subfamily.</text>
</comment>
<dbReference type="GO" id="GO:0046872">
    <property type="term" value="F:metal ion binding"/>
    <property type="evidence" value="ECO:0007669"/>
    <property type="project" value="UniProtKB-KW"/>
</dbReference>
<dbReference type="GO" id="GO:0008742">
    <property type="term" value="F:L-ribulose-phosphate 4-epimerase activity"/>
    <property type="evidence" value="ECO:0007669"/>
    <property type="project" value="UniProtKB-EC"/>
</dbReference>
<dbReference type="GO" id="GO:0019568">
    <property type="term" value="P:arabinose catabolic process"/>
    <property type="evidence" value="ECO:0007669"/>
    <property type="project" value="UniProtKB-KW"/>
</dbReference>
<dbReference type="NCBIfam" id="NF009003">
    <property type="entry name" value="PRK12348.1"/>
    <property type="match status" value="1"/>
</dbReference>
<evidence type="ECO:0000256" key="1">
    <source>
        <dbReference type="ARBA" id="ARBA00001726"/>
    </source>
</evidence>
<feature type="domain" description="Class II aldolase/adducin N-terminal" evidence="14">
    <location>
        <begin position="6"/>
        <end position="196"/>
    </location>
</feature>
<evidence type="ECO:0000256" key="12">
    <source>
        <dbReference type="ARBA" id="ARBA00060520"/>
    </source>
</evidence>
<organism evidence="15 16">
    <name type="scientific">Candidatus Mediterraneibacter faecigallinarum</name>
    <dbReference type="NCBI Taxonomy" id="2838669"/>
    <lineage>
        <taxon>Bacteria</taxon>
        <taxon>Bacillati</taxon>
        <taxon>Bacillota</taxon>
        <taxon>Clostridia</taxon>
        <taxon>Lachnospirales</taxon>
        <taxon>Lachnospiraceae</taxon>
        <taxon>Mediterraneibacter</taxon>
    </lineage>
</organism>
<evidence type="ECO:0000313" key="15">
    <source>
        <dbReference type="EMBL" id="HJC39202.1"/>
    </source>
</evidence>
<dbReference type="Proteomes" id="UP000823894">
    <property type="component" value="Unassembled WGS sequence"/>
</dbReference>
<dbReference type="PANTHER" id="PTHR22789:SF8">
    <property type="entry name" value="L-RIBULOSE-5-PHOSPHATE 4-EPIMERASE SGBE"/>
    <property type="match status" value="1"/>
</dbReference>
<protein>
    <recommendedName>
        <fullName evidence="13">L-ribulose-5-phosphate 4-epimerase</fullName>
        <ecNumber evidence="4">5.1.3.4</ecNumber>
    </recommendedName>
    <alternativeName>
        <fullName evidence="10">Phosphoribulose isomerase</fullName>
    </alternativeName>
</protein>
<evidence type="ECO:0000313" key="16">
    <source>
        <dbReference type="Proteomes" id="UP000823894"/>
    </source>
</evidence>
<dbReference type="SUPFAM" id="SSF53639">
    <property type="entry name" value="AraD/HMP-PK domain-like"/>
    <property type="match status" value="1"/>
</dbReference>
<dbReference type="EMBL" id="DWWK01000146">
    <property type="protein sequence ID" value="HJC39202.1"/>
    <property type="molecule type" value="Genomic_DNA"/>
</dbReference>
<comment type="catalytic activity">
    <reaction evidence="1">
        <text>L-ribulose 5-phosphate = D-xylulose 5-phosphate</text>
        <dbReference type="Rhea" id="RHEA:22368"/>
        <dbReference type="ChEBI" id="CHEBI:57737"/>
        <dbReference type="ChEBI" id="CHEBI:58226"/>
        <dbReference type="EC" id="5.1.3.4"/>
    </reaction>
</comment>
<dbReference type="AlphaFoldDB" id="A0A9D2NWG9"/>
<evidence type="ECO:0000256" key="4">
    <source>
        <dbReference type="ARBA" id="ARBA00013186"/>
    </source>
</evidence>
<evidence type="ECO:0000256" key="13">
    <source>
        <dbReference type="ARBA" id="ARBA00074961"/>
    </source>
</evidence>
<comment type="pathway">
    <text evidence="12">Carbohydrate degradation; L-arabinose degradation via L-ribulose; D-xylulose 5-phosphate from L-arabinose (bacterial route): step 3/3.</text>
</comment>
<dbReference type="InterPro" id="IPR036409">
    <property type="entry name" value="Aldolase_II/adducin_N_sf"/>
</dbReference>
<keyword evidence="8" id="KW-0413">Isomerase</keyword>
<comment type="function">
    <text evidence="11">Involved in the degradation of L-arabinose. Catalyzes the interconversion of L-ribulose 5-phosphate (LRu5P) and D-xylulose 5-phosphate (D-Xu5P) via a retroaldol/aldol mechanism (carbon-carbon bond cleavage analogous to a class II aldolase reaction).</text>
</comment>
<dbReference type="Pfam" id="PF00596">
    <property type="entry name" value="Aldolase_II"/>
    <property type="match status" value="1"/>
</dbReference>
<dbReference type="PANTHER" id="PTHR22789">
    <property type="entry name" value="FUCULOSE PHOSPHATE ALDOLASE"/>
    <property type="match status" value="1"/>
</dbReference>
<dbReference type="GO" id="GO:0016832">
    <property type="term" value="F:aldehyde-lyase activity"/>
    <property type="evidence" value="ECO:0007669"/>
    <property type="project" value="TreeGrafter"/>
</dbReference>
<dbReference type="InterPro" id="IPR001303">
    <property type="entry name" value="Aldolase_II/adducin_N"/>
</dbReference>
<evidence type="ECO:0000256" key="7">
    <source>
        <dbReference type="ARBA" id="ARBA00022935"/>
    </source>
</evidence>
<evidence type="ECO:0000256" key="2">
    <source>
        <dbReference type="ARBA" id="ARBA00001947"/>
    </source>
</evidence>
<dbReference type="EC" id="5.1.3.4" evidence="4"/>
<evidence type="ECO:0000256" key="10">
    <source>
        <dbReference type="ARBA" id="ARBA00032206"/>
    </source>
</evidence>
<evidence type="ECO:0000256" key="6">
    <source>
        <dbReference type="ARBA" id="ARBA00022833"/>
    </source>
</evidence>